<reference evidence="3 4" key="1">
    <citation type="journal article" date="2017" name="Int. J. Syst. Evol. Microbiol.">
        <title>Achromobacter aloeverae sp. nov., isolated from the root of Aloe vera (L.) Burm.f.</title>
        <authorList>
            <person name="Kuncharoen N."/>
            <person name="Muramatsu Y."/>
            <person name="Shibata C."/>
            <person name="Kamakura Y."/>
            <person name="Nakagawa Y."/>
            <person name="Tanasupawat S."/>
        </authorList>
    </citation>
    <scope>NUCLEOTIDE SEQUENCE [LARGE SCALE GENOMIC DNA]</scope>
    <source>
        <strain evidence="3 4">AVA-1</strain>
    </source>
</reference>
<evidence type="ECO:0000256" key="2">
    <source>
        <dbReference type="SAM" id="SignalP"/>
    </source>
</evidence>
<dbReference type="Gene3D" id="3.40.190.150">
    <property type="entry name" value="Bordetella uptake gene, domain 1"/>
    <property type="match status" value="1"/>
</dbReference>
<proteinExistence type="inferred from homology"/>
<dbReference type="Pfam" id="PF03401">
    <property type="entry name" value="TctC"/>
    <property type="match status" value="1"/>
</dbReference>
<dbReference type="AlphaFoldDB" id="A0A4V1MS90"/>
<protein>
    <submittedName>
        <fullName evidence="3">ABC transporter substrate-binding protein</fullName>
    </submittedName>
</protein>
<keyword evidence="2" id="KW-0732">Signal</keyword>
<feature type="signal peptide" evidence="2">
    <location>
        <begin position="1"/>
        <end position="48"/>
    </location>
</feature>
<sequence>MTTRSLQFRSPRSRTSQFRSPAFHAFSKALAAATIAATLAVAHGAASAQGYPDHPIRVIVPAPPGGGIDIIARVVGEKLSTSLGQAVIVDNRPGASNNLGTELLAHAKPDGYTIGIVGGSHNINKFLFKNLGWDPEKSFEPIIYTHEIPLVFAIYPKIPAKTLPELVAYMKAHPEEDKVATSGRGSAQEMAAEMFKMASGVPMLMIPYKGSSAAHPDLLAGRTMLYIDTISAIQEQVKSGNVRAVAVSSLKRAKALPDVPTADEQGYKGYDANTNGGFLAPAGTPKAIVDKLNAEINKALKEPDVRAKLEAAGIVIQGGSPQDYARLIHSDLEKWGKVVKQAGIQPE</sequence>
<dbReference type="Proteomes" id="UP000290849">
    <property type="component" value="Unassembled WGS sequence"/>
</dbReference>
<dbReference type="CDD" id="cd13578">
    <property type="entry name" value="PBP2_Bug27"/>
    <property type="match status" value="1"/>
</dbReference>
<dbReference type="SUPFAM" id="SSF53850">
    <property type="entry name" value="Periplasmic binding protein-like II"/>
    <property type="match status" value="1"/>
</dbReference>
<dbReference type="InterPro" id="IPR042100">
    <property type="entry name" value="Bug_dom1"/>
</dbReference>
<dbReference type="OrthoDB" id="8678477at2"/>
<dbReference type="Gene3D" id="3.40.190.10">
    <property type="entry name" value="Periplasmic binding protein-like II"/>
    <property type="match status" value="1"/>
</dbReference>
<evidence type="ECO:0000313" key="4">
    <source>
        <dbReference type="Proteomes" id="UP000290849"/>
    </source>
</evidence>
<gene>
    <name evidence="3" type="ORF">C7R54_13380</name>
</gene>
<evidence type="ECO:0000313" key="3">
    <source>
        <dbReference type="EMBL" id="RXN90482.1"/>
    </source>
</evidence>
<dbReference type="InterPro" id="IPR005064">
    <property type="entry name" value="BUG"/>
</dbReference>
<comment type="caution">
    <text evidence="3">The sequence shown here is derived from an EMBL/GenBank/DDBJ whole genome shotgun (WGS) entry which is preliminary data.</text>
</comment>
<dbReference type="PANTHER" id="PTHR42928:SF5">
    <property type="entry name" value="BLR1237 PROTEIN"/>
    <property type="match status" value="1"/>
</dbReference>
<dbReference type="RefSeq" id="WP_129150914.1">
    <property type="nucleotide sequence ID" value="NZ_JBHSDO010000014.1"/>
</dbReference>
<dbReference type="EMBL" id="PYAL01000003">
    <property type="protein sequence ID" value="RXN90482.1"/>
    <property type="molecule type" value="Genomic_DNA"/>
</dbReference>
<feature type="chain" id="PRO_5020708707" evidence="2">
    <location>
        <begin position="49"/>
        <end position="347"/>
    </location>
</feature>
<organism evidence="3 4">
    <name type="scientific">Achromobacter aloeverae</name>
    <dbReference type="NCBI Taxonomy" id="1750518"/>
    <lineage>
        <taxon>Bacteria</taxon>
        <taxon>Pseudomonadati</taxon>
        <taxon>Pseudomonadota</taxon>
        <taxon>Betaproteobacteria</taxon>
        <taxon>Burkholderiales</taxon>
        <taxon>Alcaligenaceae</taxon>
        <taxon>Achromobacter</taxon>
    </lineage>
</organism>
<accession>A0A4V1MS90</accession>
<dbReference type="PIRSF" id="PIRSF017082">
    <property type="entry name" value="YflP"/>
    <property type="match status" value="1"/>
</dbReference>
<keyword evidence="4" id="KW-1185">Reference proteome</keyword>
<evidence type="ECO:0000256" key="1">
    <source>
        <dbReference type="ARBA" id="ARBA00006987"/>
    </source>
</evidence>
<dbReference type="PANTHER" id="PTHR42928">
    <property type="entry name" value="TRICARBOXYLATE-BINDING PROTEIN"/>
    <property type="match status" value="1"/>
</dbReference>
<name>A0A4V1MS90_9BURK</name>
<comment type="similarity">
    <text evidence="1">Belongs to the UPF0065 (bug) family.</text>
</comment>